<dbReference type="GO" id="GO:0003887">
    <property type="term" value="F:DNA-directed DNA polymerase activity"/>
    <property type="evidence" value="ECO:0007669"/>
    <property type="project" value="InterPro"/>
</dbReference>
<proteinExistence type="predicted"/>
<dbReference type="OrthoDB" id="6434291at2"/>
<dbReference type="InterPro" id="IPR036745">
    <property type="entry name" value="PolIII_theta_sf"/>
</dbReference>
<dbReference type="Proteomes" id="UP000302163">
    <property type="component" value="Chromosome"/>
</dbReference>
<dbReference type="SUPFAM" id="SSF46575">
    <property type="entry name" value="DNA polymerase III theta subunit-like"/>
    <property type="match status" value="1"/>
</dbReference>
<protein>
    <submittedName>
        <fullName evidence="1">Uncharacterized protein</fullName>
    </submittedName>
</protein>
<evidence type="ECO:0000313" key="2">
    <source>
        <dbReference type="Proteomes" id="UP000302163"/>
    </source>
</evidence>
<dbReference type="KEGG" id="izh:FEM41_14735"/>
<name>A0A4P8YMA0_9ENTR</name>
<reference evidence="1 2" key="1">
    <citation type="submission" date="2019-05" db="EMBL/GenBank/DDBJ databases">
        <title>Complete genome sequence of Izhakiella calystegiae KSNA2, an endophyte isolated from beach morning glory (Calystegia soldanella).</title>
        <authorList>
            <person name="Jiang L."/>
            <person name="Jeong J.C."/>
            <person name="Kim C.Y."/>
            <person name="Kim D.H."/>
            <person name="Kim S.W."/>
            <person name="Lee j."/>
        </authorList>
    </citation>
    <scope>NUCLEOTIDE SEQUENCE [LARGE SCALE GENOMIC DNA]</scope>
    <source>
        <strain evidence="1 2">KSNA2</strain>
    </source>
</reference>
<keyword evidence="2" id="KW-1185">Reference proteome</keyword>
<dbReference type="RefSeq" id="WP_138096772.1">
    <property type="nucleotide sequence ID" value="NZ_CP040428.1"/>
</dbReference>
<dbReference type="GO" id="GO:0006260">
    <property type="term" value="P:DNA replication"/>
    <property type="evidence" value="ECO:0007669"/>
    <property type="project" value="InterPro"/>
</dbReference>
<accession>A0A4P8YMA0</accession>
<sequence>MAGQSDYLPPGLPFNRAKWPQECQLKEHYDMRACALVRQLFDKQITRGAILAQIDRTPETYREFFRDRLNYWRGEREKCLIFAE</sequence>
<dbReference type="AlphaFoldDB" id="A0A4P8YMA0"/>
<evidence type="ECO:0000313" key="1">
    <source>
        <dbReference type="EMBL" id="QCT20814.1"/>
    </source>
</evidence>
<dbReference type="Gene3D" id="1.20.58.250">
    <property type="entry name" value="DNA polymerase III-theta"/>
    <property type="match status" value="1"/>
</dbReference>
<dbReference type="GO" id="GO:0003677">
    <property type="term" value="F:DNA binding"/>
    <property type="evidence" value="ECO:0007669"/>
    <property type="project" value="InterPro"/>
</dbReference>
<gene>
    <name evidence="1" type="ORF">FEM41_14735</name>
</gene>
<dbReference type="EMBL" id="CP040428">
    <property type="protein sequence ID" value="QCT20814.1"/>
    <property type="molecule type" value="Genomic_DNA"/>
</dbReference>
<organism evidence="1 2">
    <name type="scientific">Jejubacter calystegiae</name>
    <dbReference type="NCBI Taxonomy" id="2579935"/>
    <lineage>
        <taxon>Bacteria</taxon>
        <taxon>Pseudomonadati</taxon>
        <taxon>Pseudomonadota</taxon>
        <taxon>Gammaproteobacteria</taxon>
        <taxon>Enterobacterales</taxon>
        <taxon>Enterobacteriaceae</taxon>
        <taxon>Jejubacter</taxon>
    </lineage>
</organism>